<dbReference type="PANTHER" id="PTHR48111:SF73">
    <property type="entry name" value="ALKALINE PHOSPHATASE SYNTHESIS TRANSCRIPTIONAL REGULATORY PROTEIN PHOP"/>
    <property type="match status" value="1"/>
</dbReference>
<keyword evidence="11" id="KW-1185">Reference proteome</keyword>
<dbReference type="Gene3D" id="3.40.50.2300">
    <property type="match status" value="1"/>
</dbReference>
<dbReference type="InterPro" id="IPR001789">
    <property type="entry name" value="Sig_transdc_resp-reg_receiver"/>
</dbReference>
<feature type="domain" description="Response regulatory" evidence="8">
    <location>
        <begin position="2"/>
        <end position="107"/>
    </location>
</feature>
<evidence type="ECO:0000256" key="4">
    <source>
        <dbReference type="ARBA" id="ARBA00023125"/>
    </source>
</evidence>
<dbReference type="InterPro" id="IPR036388">
    <property type="entry name" value="WH-like_DNA-bd_sf"/>
</dbReference>
<reference evidence="10 11" key="1">
    <citation type="submission" date="2020-03" db="EMBL/GenBank/DDBJ databases">
        <title>Vagococcus sp. nov., isolated from beetles.</title>
        <authorList>
            <person name="Hyun D.-W."/>
            <person name="Bae J.-W."/>
        </authorList>
    </citation>
    <scope>NUCLEOTIDE SEQUENCE [LARGE SCALE GENOMIC DNA]</scope>
    <source>
        <strain evidence="10 11">HDW17A</strain>
    </source>
</reference>
<dbReference type="AlphaFoldDB" id="A0A6G8ALK0"/>
<evidence type="ECO:0000256" key="3">
    <source>
        <dbReference type="ARBA" id="ARBA00023015"/>
    </source>
</evidence>
<dbReference type="KEGG" id="vah:G7081_01550"/>
<dbReference type="GO" id="GO:0000156">
    <property type="term" value="F:phosphorelay response regulator activity"/>
    <property type="evidence" value="ECO:0007669"/>
    <property type="project" value="TreeGrafter"/>
</dbReference>
<dbReference type="InterPro" id="IPR001867">
    <property type="entry name" value="OmpR/PhoB-type_DNA-bd"/>
</dbReference>
<evidence type="ECO:0000313" key="10">
    <source>
        <dbReference type="EMBL" id="QIL45867.1"/>
    </source>
</evidence>
<dbReference type="SUPFAM" id="SSF46894">
    <property type="entry name" value="C-terminal effector domain of the bipartite response regulators"/>
    <property type="match status" value="1"/>
</dbReference>
<dbReference type="PROSITE" id="PS50110">
    <property type="entry name" value="RESPONSE_REGULATORY"/>
    <property type="match status" value="1"/>
</dbReference>
<accession>A0A6G8ALK0</accession>
<evidence type="ECO:0000313" key="11">
    <source>
        <dbReference type="Proteomes" id="UP000500890"/>
    </source>
</evidence>
<dbReference type="InterPro" id="IPR016032">
    <property type="entry name" value="Sig_transdc_resp-reg_C-effctor"/>
</dbReference>
<evidence type="ECO:0000259" key="9">
    <source>
        <dbReference type="PROSITE" id="PS51755"/>
    </source>
</evidence>
<feature type="domain" description="OmpR/PhoB-type" evidence="9">
    <location>
        <begin position="116"/>
        <end position="217"/>
    </location>
</feature>
<dbReference type="PROSITE" id="PS51755">
    <property type="entry name" value="OMPR_PHOB"/>
    <property type="match status" value="1"/>
</dbReference>
<evidence type="ECO:0000256" key="6">
    <source>
        <dbReference type="PROSITE-ProRule" id="PRU00169"/>
    </source>
</evidence>
<evidence type="ECO:0000256" key="7">
    <source>
        <dbReference type="PROSITE-ProRule" id="PRU01091"/>
    </source>
</evidence>
<name>A0A6G8ALK0_9ENTE</name>
<keyword evidence="1" id="KW-0597">Phosphoprotein</keyword>
<proteinExistence type="predicted"/>
<keyword evidence="2" id="KW-0902">Two-component regulatory system</keyword>
<dbReference type="SUPFAM" id="SSF52172">
    <property type="entry name" value="CheY-like"/>
    <property type="match status" value="1"/>
</dbReference>
<keyword evidence="3" id="KW-0805">Transcription regulation</keyword>
<dbReference type="GO" id="GO:0006355">
    <property type="term" value="P:regulation of DNA-templated transcription"/>
    <property type="evidence" value="ECO:0007669"/>
    <property type="project" value="InterPro"/>
</dbReference>
<sequence>MNLLIIDPKEVYFETLKQLLINTEINTSLLHSLDQIHEYTADLILIHDSALPANQLTLTNTFPIPYIVVSSDNSDDSISRFLVEGAADFLALPIKPKESVARINAILNRIKKHNTSRLLTFDDEYLKINLDTHEVHVKDSPIKLTSTEFQILETLATNPQRIFSRVNLMEGIRGLEFSGSDRAIASHVKNLRIKIEEDSKNPRYIMTVHGSGYRFGIK</sequence>
<dbReference type="CDD" id="cd00383">
    <property type="entry name" value="trans_reg_C"/>
    <property type="match status" value="1"/>
</dbReference>
<dbReference type="Proteomes" id="UP000500890">
    <property type="component" value="Chromosome"/>
</dbReference>
<evidence type="ECO:0000256" key="1">
    <source>
        <dbReference type="ARBA" id="ARBA00022553"/>
    </source>
</evidence>
<dbReference type="PANTHER" id="PTHR48111">
    <property type="entry name" value="REGULATOR OF RPOS"/>
    <property type="match status" value="1"/>
</dbReference>
<organism evidence="10 11">
    <name type="scientific">Vagococcus coleopterorum</name>
    <dbReference type="NCBI Taxonomy" id="2714946"/>
    <lineage>
        <taxon>Bacteria</taxon>
        <taxon>Bacillati</taxon>
        <taxon>Bacillota</taxon>
        <taxon>Bacilli</taxon>
        <taxon>Lactobacillales</taxon>
        <taxon>Enterococcaceae</taxon>
        <taxon>Vagococcus</taxon>
    </lineage>
</organism>
<evidence type="ECO:0000259" key="8">
    <source>
        <dbReference type="PROSITE" id="PS50110"/>
    </source>
</evidence>
<dbReference type="InterPro" id="IPR011006">
    <property type="entry name" value="CheY-like_superfamily"/>
</dbReference>
<dbReference type="Pfam" id="PF00486">
    <property type="entry name" value="Trans_reg_C"/>
    <property type="match status" value="1"/>
</dbReference>
<keyword evidence="5" id="KW-0804">Transcription</keyword>
<feature type="DNA-binding region" description="OmpR/PhoB-type" evidence="7">
    <location>
        <begin position="116"/>
        <end position="217"/>
    </location>
</feature>
<dbReference type="EMBL" id="CP049886">
    <property type="protein sequence ID" value="QIL45867.1"/>
    <property type="molecule type" value="Genomic_DNA"/>
</dbReference>
<comment type="caution">
    <text evidence="6">Lacks conserved residue(s) required for the propagation of feature annotation.</text>
</comment>
<keyword evidence="4 7" id="KW-0238">DNA-binding</keyword>
<dbReference type="InterPro" id="IPR039420">
    <property type="entry name" value="WalR-like"/>
</dbReference>
<evidence type="ECO:0000256" key="2">
    <source>
        <dbReference type="ARBA" id="ARBA00023012"/>
    </source>
</evidence>
<protein>
    <submittedName>
        <fullName evidence="10">Response regulator transcription factor</fullName>
    </submittedName>
</protein>
<dbReference type="GO" id="GO:0005829">
    <property type="term" value="C:cytosol"/>
    <property type="evidence" value="ECO:0007669"/>
    <property type="project" value="TreeGrafter"/>
</dbReference>
<evidence type="ECO:0000256" key="5">
    <source>
        <dbReference type="ARBA" id="ARBA00023163"/>
    </source>
</evidence>
<dbReference type="RefSeq" id="WP_166006788.1">
    <property type="nucleotide sequence ID" value="NZ_CP049886.1"/>
</dbReference>
<dbReference type="Gene3D" id="1.10.10.10">
    <property type="entry name" value="Winged helix-like DNA-binding domain superfamily/Winged helix DNA-binding domain"/>
    <property type="match status" value="1"/>
</dbReference>
<dbReference type="GO" id="GO:0000976">
    <property type="term" value="F:transcription cis-regulatory region binding"/>
    <property type="evidence" value="ECO:0007669"/>
    <property type="project" value="TreeGrafter"/>
</dbReference>
<gene>
    <name evidence="10" type="ORF">G7081_01550</name>
</gene>
<dbReference type="GO" id="GO:0032993">
    <property type="term" value="C:protein-DNA complex"/>
    <property type="evidence" value="ECO:0007669"/>
    <property type="project" value="TreeGrafter"/>
</dbReference>
<dbReference type="SMART" id="SM00862">
    <property type="entry name" value="Trans_reg_C"/>
    <property type="match status" value="1"/>
</dbReference>